<name>A0A9Q8T7X5_9PEZI</name>
<evidence type="ECO:0000313" key="3">
    <source>
        <dbReference type="Proteomes" id="UP000830671"/>
    </source>
</evidence>
<dbReference type="KEGG" id="clup:CLUP02_15398"/>
<organism evidence="2 3">
    <name type="scientific">Colletotrichum lupini</name>
    <dbReference type="NCBI Taxonomy" id="145971"/>
    <lineage>
        <taxon>Eukaryota</taxon>
        <taxon>Fungi</taxon>
        <taxon>Dikarya</taxon>
        <taxon>Ascomycota</taxon>
        <taxon>Pezizomycotina</taxon>
        <taxon>Sordariomycetes</taxon>
        <taxon>Hypocreomycetidae</taxon>
        <taxon>Glomerellales</taxon>
        <taxon>Glomerellaceae</taxon>
        <taxon>Colletotrichum</taxon>
        <taxon>Colletotrichum acutatum species complex</taxon>
    </lineage>
</organism>
<dbReference type="GeneID" id="73349332"/>
<evidence type="ECO:0000256" key="1">
    <source>
        <dbReference type="SAM" id="MobiDB-lite"/>
    </source>
</evidence>
<evidence type="ECO:0000313" key="2">
    <source>
        <dbReference type="EMBL" id="UQC89867.1"/>
    </source>
</evidence>
<reference evidence="2" key="1">
    <citation type="journal article" date="2021" name="Mol. Plant Microbe Interact.">
        <title>Complete Genome Sequence of the Plant-Pathogenic Fungus Colletotrichum lupini.</title>
        <authorList>
            <person name="Baroncelli R."/>
            <person name="Pensec F."/>
            <person name="Da Lio D."/>
            <person name="Boufleur T."/>
            <person name="Vicente I."/>
            <person name="Sarrocco S."/>
            <person name="Picot A."/>
            <person name="Baraldi E."/>
            <person name="Sukno S."/>
            <person name="Thon M."/>
            <person name="Le Floch G."/>
        </authorList>
    </citation>
    <scope>NUCLEOTIDE SEQUENCE</scope>
    <source>
        <strain evidence="2">IMI 504893</strain>
    </source>
</reference>
<sequence>MSSSPLSDQFAPVTILHNTALGSTFLTLARNPSRCDDARFPKIPGSDPGRIRQPCEHRSPVIKPGTVDVVHRSDSPRTALTFLVWRLWRCSTPKVSNVQENATYQAQPSSTNKSRWYPFYLAENALDVCQQICFAEASQNPMKKFIPRRVTQTAAHSETCPDLGLT</sequence>
<dbReference type="AlphaFoldDB" id="A0A9Q8T7X5"/>
<feature type="compositionally biased region" description="Basic and acidic residues" evidence="1">
    <location>
        <begin position="49"/>
        <end position="58"/>
    </location>
</feature>
<proteinExistence type="predicted"/>
<dbReference type="RefSeq" id="XP_049151468.1">
    <property type="nucleotide sequence ID" value="XM_049294322.1"/>
</dbReference>
<feature type="region of interest" description="Disordered" evidence="1">
    <location>
        <begin position="39"/>
        <end position="58"/>
    </location>
</feature>
<dbReference type="Proteomes" id="UP000830671">
    <property type="component" value="Chromosome 8"/>
</dbReference>
<protein>
    <submittedName>
        <fullName evidence="2">Uncharacterized protein</fullName>
    </submittedName>
</protein>
<dbReference type="EMBL" id="CP019480">
    <property type="protein sequence ID" value="UQC89867.1"/>
    <property type="molecule type" value="Genomic_DNA"/>
</dbReference>
<keyword evidence="3" id="KW-1185">Reference proteome</keyword>
<gene>
    <name evidence="2" type="ORF">CLUP02_15398</name>
</gene>
<accession>A0A9Q8T7X5</accession>